<organism evidence="2 3">
    <name type="scientific">Roseburia lenta</name>
    <dbReference type="NCBI Taxonomy" id="2763061"/>
    <lineage>
        <taxon>Bacteria</taxon>
        <taxon>Bacillati</taxon>
        <taxon>Bacillota</taxon>
        <taxon>Clostridia</taxon>
        <taxon>Lachnospirales</taxon>
        <taxon>Lachnospiraceae</taxon>
        <taxon>Roseburia</taxon>
    </lineage>
</organism>
<gene>
    <name evidence="2" type="ORF">H8R94_10575</name>
</gene>
<protein>
    <submittedName>
        <fullName evidence="2">SpoIIIAH-like family protein</fullName>
    </submittedName>
</protein>
<feature type="compositionally biased region" description="Basic and acidic residues" evidence="1">
    <location>
        <begin position="42"/>
        <end position="53"/>
    </location>
</feature>
<dbReference type="InterPro" id="IPR038503">
    <property type="entry name" value="SpoIIIAH_sf"/>
</dbReference>
<evidence type="ECO:0000256" key="1">
    <source>
        <dbReference type="SAM" id="MobiDB-lite"/>
    </source>
</evidence>
<proteinExistence type="predicted"/>
<reference evidence="2 3" key="1">
    <citation type="submission" date="2020-08" db="EMBL/GenBank/DDBJ databases">
        <title>Genome public.</title>
        <authorList>
            <person name="Liu C."/>
            <person name="Sun Q."/>
        </authorList>
    </citation>
    <scope>NUCLEOTIDE SEQUENCE [LARGE SCALE GENOMIC DNA]</scope>
    <source>
        <strain evidence="2 3">NSJ-9</strain>
    </source>
</reference>
<accession>A0ABR7GIE2</accession>
<feature type="region of interest" description="Disordered" evidence="1">
    <location>
        <begin position="41"/>
        <end position="85"/>
    </location>
</feature>
<dbReference type="Gene3D" id="1.10.287.4300">
    <property type="entry name" value="Stage III sporulation protein AH-like"/>
    <property type="match status" value="1"/>
</dbReference>
<feature type="compositionally biased region" description="Acidic residues" evidence="1">
    <location>
        <begin position="59"/>
        <end position="79"/>
    </location>
</feature>
<evidence type="ECO:0000313" key="3">
    <source>
        <dbReference type="Proteomes" id="UP000643810"/>
    </source>
</evidence>
<dbReference type="Proteomes" id="UP000643810">
    <property type="component" value="Unassembled WGS sequence"/>
</dbReference>
<comment type="caution">
    <text evidence="2">The sequence shown here is derived from an EMBL/GenBank/DDBJ whole genome shotgun (WGS) entry which is preliminary data.</text>
</comment>
<dbReference type="InterPro" id="IPR024232">
    <property type="entry name" value="SpoIIIAH"/>
</dbReference>
<name>A0ABR7GIE2_9FIRM</name>
<keyword evidence="3" id="KW-1185">Reference proteome</keyword>
<dbReference type="RefSeq" id="WP_186854624.1">
    <property type="nucleotide sequence ID" value="NZ_JACOPG010000004.1"/>
</dbReference>
<dbReference type="Pfam" id="PF12685">
    <property type="entry name" value="SpoIIIAH"/>
    <property type="match status" value="1"/>
</dbReference>
<dbReference type="EMBL" id="JACOPG010000004">
    <property type="protein sequence ID" value="MBC5687043.1"/>
    <property type="molecule type" value="Genomic_DNA"/>
</dbReference>
<evidence type="ECO:0000313" key="2">
    <source>
        <dbReference type="EMBL" id="MBC5687043.1"/>
    </source>
</evidence>
<sequence length="206" mass="21948">MKRIFRKNQIVVAALALLIAGAGYLNYTYENDEKDIATMAAKDSKEEKAKDTEASASLSEEEILTDTEASSDDMGDDSAGETVLTDSTNVQVSKAASLKMDREQTRAASKATLMEVVNNAALTDVEKQAAVEELAALTQVAEKEAACEMMLASKGFEEAVVSIAGENADVILNASQVTDAQRAQVEDVVNRKAGIAPDHIVISTMN</sequence>